<dbReference type="PROSITE" id="PS50234">
    <property type="entry name" value="VWFA"/>
    <property type="match status" value="1"/>
</dbReference>
<dbReference type="SMART" id="SM00327">
    <property type="entry name" value="VWA"/>
    <property type="match status" value="1"/>
</dbReference>
<evidence type="ECO:0000313" key="5">
    <source>
        <dbReference type="Proteomes" id="UP000824988"/>
    </source>
</evidence>
<dbReference type="Proteomes" id="UP000824988">
    <property type="component" value="Chromosome"/>
</dbReference>
<sequence>MNKPWNALSAGRAALISLALLSAARPAAAYETRPLDLVLVLDTAVSMAVSDPRRLAPSAVELLLNLLPAQSRVQVFGFDRDVHTRSELRLLDADGRRDLNWLVQNVVASPHVGSDFRPPLEAALQSLAQDRRENARPIVLLFSDGITNVGSNDENQRQKEAVLRQTVARLHAAGIRVFAIAFSEHVDAPFLQDIAAGTSGLTMVAERTEQLSELFTTIFEIIEQPDMLPVDRVVHVDDHVGSLSLLVNRKPEEADGTVLISPQGDAIDATSARPDIHWTSGRGYSLVTMDHPQQGDWQLQPDSDGSRKAYIVTDVALRVEAPDLVGGGDAMPPINAWLEQAGGGVMNTPGVRIQAGVTALNDSAAPDVALALADDDGDGRFSQTLPKLAPGAYRITVQASVGNLQRIKEHGLTVAAAPPPREPAAGDSETDSLIMLAWINLALLPMVGAAVYLRMRGRKKRRRVRRGAPADE</sequence>
<protein>
    <recommendedName>
        <fullName evidence="3">VWFA domain-containing protein</fullName>
    </recommendedName>
</protein>
<feature type="signal peptide" evidence="2">
    <location>
        <begin position="1"/>
        <end position="29"/>
    </location>
</feature>
<evidence type="ECO:0000313" key="4">
    <source>
        <dbReference type="EMBL" id="BBL70029.1"/>
    </source>
</evidence>
<dbReference type="AlphaFoldDB" id="A0A8D4VML5"/>
<accession>A0A8D4VML5</accession>
<keyword evidence="1" id="KW-0472">Membrane</keyword>
<dbReference type="PANTHER" id="PTHR10579:SF43">
    <property type="entry name" value="ZINC FINGER (C3HC4-TYPE RING FINGER) FAMILY PROTEIN"/>
    <property type="match status" value="1"/>
</dbReference>
<dbReference type="Pfam" id="PF00092">
    <property type="entry name" value="VWA"/>
    <property type="match status" value="1"/>
</dbReference>
<dbReference type="KEGG" id="moz:MoryE10_06350"/>
<dbReference type="InterPro" id="IPR051266">
    <property type="entry name" value="CLCR"/>
</dbReference>
<dbReference type="RefSeq" id="WP_221048183.1">
    <property type="nucleotide sequence ID" value="NZ_AP019782.1"/>
</dbReference>
<dbReference type="CDD" id="cd00198">
    <property type="entry name" value="vWFA"/>
    <property type="match status" value="1"/>
</dbReference>
<feature type="transmembrane region" description="Helical" evidence="1">
    <location>
        <begin position="433"/>
        <end position="453"/>
    </location>
</feature>
<feature type="domain" description="VWFA" evidence="3">
    <location>
        <begin position="36"/>
        <end position="218"/>
    </location>
</feature>
<keyword evidence="2" id="KW-0732">Signal</keyword>
<keyword evidence="1" id="KW-1133">Transmembrane helix</keyword>
<dbReference type="InterPro" id="IPR002035">
    <property type="entry name" value="VWF_A"/>
</dbReference>
<proteinExistence type="predicted"/>
<name>A0A8D4VML5_9GAMM</name>
<dbReference type="PANTHER" id="PTHR10579">
    <property type="entry name" value="CALCIUM-ACTIVATED CHLORIDE CHANNEL REGULATOR"/>
    <property type="match status" value="1"/>
</dbReference>
<keyword evidence="1" id="KW-0812">Transmembrane</keyword>
<organism evidence="4 5">
    <name type="scientific">Methylogaea oryzae</name>
    <dbReference type="NCBI Taxonomy" id="1295382"/>
    <lineage>
        <taxon>Bacteria</taxon>
        <taxon>Pseudomonadati</taxon>
        <taxon>Pseudomonadota</taxon>
        <taxon>Gammaproteobacteria</taxon>
        <taxon>Methylococcales</taxon>
        <taxon>Methylococcaceae</taxon>
        <taxon>Methylogaea</taxon>
    </lineage>
</organism>
<evidence type="ECO:0000256" key="1">
    <source>
        <dbReference type="SAM" id="Phobius"/>
    </source>
</evidence>
<reference evidence="4" key="1">
    <citation type="submission" date="2019-06" db="EMBL/GenBank/DDBJ databases">
        <title>Complete genome sequence of Methylogaea oryzae strain JCM16910.</title>
        <authorList>
            <person name="Asakawa S."/>
        </authorList>
    </citation>
    <scope>NUCLEOTIDE SEQUENCE</scope>
    <source>
        <strain evidence="4">E10</strain>
    </source>
</reference>
<feature type="chain" id="PRO_5034481696" description="VWFA domain-containing protein" evidence="2">
    <location>
        <begin position="30"/>
        <end position="472"/>
    </location>
</feature>
<dbReference type="EMBL" id="AP019782">
    <property type="protein sequence ID" value="BBL70029.1"/>
    <property type="molecule type" value="Genomic_DNA"/>
</dbReference>
<evidence type="ECO:0000256" key="2">
    <source>
        <dbReference type="SAM" id="SignalP"/>
    </source>
</evidence>
<keyword evidence="5" id="KW-1185">Reference proteome</keyword>
<gene>
    <name evidence="4" type="ORF">MoryE10_06350</name>
</gene>
<evidence type="ECO:0000259" key="3">
    <source>
        <dbReference type="PROSITE" id="PS50234"/>
    </source>
</evidence>